<protein>
    <submittedName>
        <fullName evidence="2">Uncharacterized protein</fullName>
    </submittedName>
</protein>
<gene>
    <name evidence="2" type="ORF">LSAT_V11C300134670</name>
</gene>
<name>A0A9R1XPD5_LACSA</name>
<organism evidence="2 3">
    <name type="scientific">Lactuca sativa</name>
    <name type="common">Garden lettuce</name>
    <dbReference type="NCBI Taxonomy" id="4236"/>
    <lineage>
        <taxon>Eukaryota</taxon>
        <taxon>Viridiplantae</taxon>
        <taxon>Streptophyta</taxon>
        <taxon>Embryophyta</taxon>
        <taxon>Tracheophyta</taxon>
        <taxon>Spermatophyta</taxon>
        <taxon>Magnoliopsida</taxon>
        <taxon>eudicotyledons</taxon>
        <taxon>Gunneridae</taxon>
        <taxon>Pentapetalae</taxon>
        <taxon>asterids</taxon>
        <taxon>campanulids</taxon>
        <taxon>Asterales</taxon>
        <taxon>Asteraceae</taxon>
        <taxon>Cichorioideae</taxon>
        <taxon>Cichorieae</taxon>
        <taxon>Lactucinae</taxon>
        <taxon>Lactuca</taxon>
    </lineage>
</organism>
<evidence type="ECO:0000256" key="1">
    <source>
        <dbReference type="SAM" id="MobiDB-lite"/>
    </source>
</evidence>
<feature type="compositionally biased region" description="Basic and acidic residues" evidence="1">
    <location>
        <begin position="26"/>
        <end position="39"/>
    </location>
</feature>
<feature type="compositionally biased region" description="Polar residues" evidence="1">
    <location>
        <begin position="123"/>
        <end position="138"/>
    </location>
</feature>
<feature type="compositionally biased region" description="Polar residues" evidence="1">
    <location>
        <begin position="45"/>
        <end position="66"/>
    </location>
</feature>
<dbReference type="AlphaFoldDB" id="A0A9R1XPD5"/>
<feature type="region of interest" description="Disordered" evidence="1">
    <location>
        <begin position="26"/>
        <end position="81"/>
    </location>
</feature>
<sequence length="287" mass="31969">MIRSHFLYNAIFLSLMNTFKYTNHNSEKDSNMSSDHQDTRGFQPPSATVQLTGNNPSGFNTLRLPQTPSPKSPAGKTTSPESRIAAALGHAIFTIPSTSFQDAVAATTTTTTTTAIDNHNPLRRTSSDTSSSFNQDLSTITTTTPPTLPEPTRRINPLRRTLSDPFSEYQPPQKTRTQPSRISPSPNPRTTPPPESSIRKQSPITERLRKMEDMVREIGQTCWDAMSQSQEHVEDEIPTDRATAEQEECIGVDRLSDGGLRIRLDCSCGKGFELLLKDNDYCFYRLT</sequence>
<reference evidence="2 3" key="1">
    <citation type="journal article" date="2017" name="Nat. Commun.">
        <title>Genome assembly with in vitro proximity ligation data and whole-genome triplication in lettuce.</title>
        <authorList>
            <person name="Reyes-Chin-Wo S."/>
            <person name="Wang Z."/>
            <person name="Yang X."/>
            <person name="Kozik A."/>
            <person name="Arikit S."/>
            <person name="Song C."/>
            <person name="Xia L."/>
            <person name="Froenicke L."/>
            <person name="Lavelle D.O."/>
            <person name="Truco M.J."/>
            <person name="Xia R."/>
            <person name="Zhu S."/>
            <person name="Xu C."/>
            <person name="Xu H."/>
            <person name="Xu X."/>
            <person name="Cox K."/>
            <person name="Korf I."/>
            <person name="Meyers B.C."/>
            <person name="Michelmore R.W."/>
        </authorList>
    </citation>
    <scope>NUCLEOTIDE SEQUENCE [LARGE SCALE GENOMIC DNA]</scope>
    <source>
        <strain evidence="3">cv. Salinas</strain>
        <tissue evidence="2">Seedlings</tissue>
    </source>
</reference>
<evidence type="ECO:0000313" key="2">
    <source>
        <dbReference type="EMBL" id="KAJ0217009.1"/>
    </source>
</evidence>
<dbReference type="OrthoDB" id="1289445at2759"/>
<proteinExistence type="predicted"/>
<evidence type="ECO:0000313" key="3">
    <source>
        <dbReference type="Proteomes" id="UP000235145"/>
    </source>
</evidence>
<feature type="compositionally biased region" description="Pro residues" evidence="1">
    <location>
        <begin position="185"/>
        <end position="195"/>
    </location>
</feature>
<comment type="caution">
    <text evidence="2">The sequence shown here is derived from an EMBL/GenBank/DDBJ whole genome shotgun (WGS) entry which is preliminary data.</text>
</comment>
<feature type="region of interest" description="Disordered" evidence="1">
    <location>
        <begin position="115"/>
        <end position="202"/>
    </location>
</feature>
<keyword evidence="3" id="KW-1185">Reference proteome</keyword>
<dbReference type="Proteomes" id="UP000235145">
    <property type="component" value="Unassembled WGS sequence"/>
</dbReference>
<dbReference type="EMBL" id="NBSK02000003">
    <property type="protein sequence ID" value="KAJ0217009.1"/>
    <property type="molecule type" value="Genomic_DNA"/>
</dbReference>
<accession>A0A9R1XPD5</accession>